<protein>
    <recommendedName>
        <fullName evidence="3">Prophage pi2 protein 38</fullName>
    </recommendedName>
</protein>
<dbReference type="RefSeq" id="WP_069663384.1">
    <property type="nucleotide sequence ID" value="NZ_JBHUJJ010000001.1"/>
</dbReference>
<proteinExistence type="predicted"/>
<sequence>MTLEELKVILDKTELKVGYRQWPTGKAPDLPYILYYQENTDNLKADNQSYFKQINVTIELYSNLKNIPAETKLETILNHHKIEWDAFERFIEDEQMHEVMYQIIL</sequence>
<dbReference type="AlphaFoldDB" id="A0A1E5GU34"/>
<accession>A0A1E5GU34</accession>
<comment type="caution">
    <text evidence="1">The sequence shown here is derived from an EMBL/GenBank/DDBJ whole genome shotgun (WGS) entry which is preliminary data.</text>
</comment>
<keyword evidence="2" id="KW-1185">Reference proteome</keyword>
<evidence type="ECO:0000313" key="2">
    <source>
        <dbReference type="Proteomes" id="UP000095094"/>
    </source>
</evidence>
<evidence type="ECO:0008006" key="3">
    <source>
        <dbReference type="Google" id="ProtNLM"/>
    </source>
</evidence>
<dbReference type="EMBL" id="MIJY01000013">
    <property type="protein sequence ID" value="OEG16175.1"/>
    <property type="molecule type" value="Genomic_DNA"/>
</dbReference>
<name>A0A1E5GU34_9ENTE</name>
<dbReference type="OrthoDB" id="2061576at2"/>
<reference evidence="2" key="1">
    <citation type="submission" date="2016-09" db="EMBL/GenBank/DDBJ databases">
        <authorList>
            <person name="Gulvik C.A."/>
        </authorList>
    </citation>
    <scope>NUCLEOTIDE SEQUENCE [LARGE SCALE GENOMIC DNA]</scope>
    <source>
        <strain evidence="2">LMG 8895</strain>
    </source>
</reference>
<gene>
    <name evidence="1" type="ORF">BCR25_18445</name>
</gene>
<evidence type="ECO:0000313" key="1">
    <source>
        <dbReference type="EMBL" id="OEG16175.1"/>
    </source>
</evidence>
<organism evidence="1 2">
    <name type="scientific">Enterococcus termitis</name>
    <dbReference type="NCBI Taxonomy" id="332950"/>
    <lineage>
        <taxon>Bacteria</taxon>
        <taxon>Bacillati</taxon>
        <taxon>Bacillota</taxon>
        <taxon>Bacilli</taxon>
        <taxon>Lactobacillales</taxon>
        <taxon>Enterococcaceae</taxon>
        <taxon>Enterococcus</taxon>
    </lineage>
</organism>
<dbReference type="Proteomes" id="UP000095094">
    <property type="component" value="Unassembled WGS sequence"/>
</dbReference>